<evidence type="ECO:0000256" key="7">
    <source>
        <dbReference type="ARBA" id="ARBA00023146"/>
    </source>
</evidence>
<comment type="similarity">
    <text evidence="1 9">Belongs to the class-I aminoacyl-tRNA synthetase family.</text>
</comment>
<proteinExistence type="inferred from homology"/>
<evidence type="ECO:0000256" key="2">
    <source>
        <dbReference type="ARBA" id="ARBA00012837"/>
    </source>
</evidence>
<dbReference type="InterPro" id="IPR035684">
    <property type="entry name" value="ArgRS_core"/>
</dbReference>
<evidence type="ECO:0000259" key="10">
    <source>
        <dbReference type="SMART" id="SM00836"/>
    </source>
</evidence>
<dbReference type="AlphaFoldDB" id="A0A7S3BXA5"/>
<feature type="domain" description="DALR anticodon binding" evidence="10">
    <location>
        <begin position="406"/>
        <end position="550"/>
    </location>
</feature>
<evidence type="ECO:0000256" key="3">
    <source>
        <dbReference type="ARBA" id="ARBA00022598"/>
    </source>
</evidence>
<dbReference type="InterPro" id="IPR014729">
    <property type="entry name" value="Rossmann-like_a/b/a_fold"/>
</dbReference>
<evidence type="ECO:0000256" key="6">
    <source>
        <dbReference type="ARBA" id="ARBA00022917"/>
    </source>
</evidence>
<evidence type="ECO:0000256" key="5">
    <source>
        <dbReference type="ARBA" id="ARBA00022840"/>
    </source>
</evidence>
<dbReference type="InterPro" id="IPR009080">
    <property type="entry name" value="tRNAsynth_Ia_anticodon-bd"/>
</dbReference>
<comment type="catalytic activity">
    <reaction evidence="8">
        <text>tRNA(Arg) + L-arginine + ATP = L-arginyl-tRNA(Arg) + AMP + diphosphate</text>
        <dbReference type="Rhea" id="RHEA:20301"/>
        <dbReference type="Rhea" id="RHEA-COMP:9658"/>
        <dbReference type="Rhea" id="RHEA-COMP:9673"/>
        <dbReference type="ChEBI" id="CHEBI:30616"/>
        <dbReference type="ChEBI" id="CHEBI:32682"/>
        <dbReference type="ChEBI" id="CHEBI:33019"/>
        <dbReference type="ChEBI" id="CHEBI:78442"/>
        <dbReference type="ChEBI" id="CHEBI:78513"/>
        <dbReference type="ChEBI" id="CHEBI:456215"/>
        <dbReference type="EC" id="6.1.1.19"/>
    </reaction>
</comment>
<name>A0A7S3BXA5_9VIRI</name>
<dbReference type="Gene3D" id="3.40.50.620">
    <property type="entry name" value="HUPs"/>
    <property type="match status" value="1"/>
</dbReference>
<dbReference type="SMART" id="SM00836">
    <property type="entry name" value="DALR_1"/>
    <property type="match status" value="1"/>
</dbReference>
<protein>
    <recommendedName>
        <fullName evidence="2">arginine--tRNA ligase</fullName>
        <ecNumber evidence="2">6.1.1.19</ecNumber>
    </recommendedName>
</protein>
<evidence type="ECO:0000256" key="4">
    <source>
        <dbReference type="ARBA" id="ARBA00022741"/>
    </source>
</evidence>
<dbReference type="Gene3D" id="1.10.730.10">
    <property type="entry name" value="Isoleucyl-tRNA Synthetase, Domain 1"/>
    <property type="match status" value="1"/>
</dbReference>
<dbReference type="EMBL" id="HBHY01018026">
    <property type="protein sequence ID" value="CAE0148009.1"/>
    <property type="molecule type" value="Transcribed_RNA"/>
</dbReference>
<keyword evidence="5 9" id="KW-0067">ATP-binding</keyword>
<dbReference type="GO" id="GO:0006420">
    <property type="term" value="P:arginyl-tRNA aminoacylation"/>
    <property type="evidence" value="ECO:0007669"/>
    <property type="project" value="InterPro"/>
</dbReference>
<evidence type="ECO:0000256" key="8">
    <source>
        <dbReference type="ARBA" id="ARBA00049339"/>
    </source>
</evidence>
<dbReference type="EC" id="6.1.1.19" evidence="2"/>
<keyword evidence="3 9" id="KW-0436">Ligase</keyword>
<accession>A0A7S3BXA5</accession>
<evidence type="ECO:0000256" key="1">
    <source>
        <dbReference type="ARBA" id="ARBA00005594"/>
    </source>
</evidence>
<dbReference type="Pfam" id="PF05746">
    <property type="entry name" value="DALR_1"/>
    <property type="match status" value="1"/>
</dbReference>
<gene>
    <name evidence="11" type="ORF">PSIN1315_LOCUS11619</name>
</gene>
<dbReference type="Pfam" id="PF00750">
    <property type="entry name" value="tRNA-synt_1d"/>
    <property type="match status" value="1"/>
</dbReference>
<organism evidence="11">
    <name type="scientific">Prasinoderma singulare</name>
    <dbReference type="NCBI Taxonomy" id="676789"/>
    <lineage>
        <taxon>Eukaryota</taxon>
        <taxon>Viridiplantae</taxon>
        <taxon>Prasinodermophyta</taxon>
        <taxon>Prasinodermophyceae</taxon>
        <taxon>Prasinodermales</taxon>
        <taxon>Prasinodermaceae</taxon>
        <taxon>Prasinoderma</taxon>
    </lineage>
</organism>
<dbReference type="PANTHER" id="PTHR11956">
    <property type="entry name" value="ARGINYL-TRNA SYNTHETASE"/>
    <property type="match status" value="1"/>
</dbReference>
<keyword evidence="6 9" id="KW-0648">Protein biosynthesis</keyword>
<dbReference type="SUPFAM" id="SSF47323">
    <property type="entry name" value="Anticodon-binding domain of a subclass of class I aminoacyl-tRNA synthetases"/>
    <property type="match status" value="1"/>
</dbReference>
<evidence type="ECO:0000313" key="11">
    <source>
        <dbReference type="EMBL" id="CAE0148009.1"/>
    </source>
</evidence>
<dbReference type="SUPFAM" id="SSF52374">
    <property type="entry name" value="Nucleotidylyl transferase"/>
    <property type="match status" value="1"/>
</dbReference>
<keyword evidence="7 9" id="KW-0030">Aminoacyl-tRNA synthetase</keyword>
<evidence type="ECO:0000256" key="9">
    <source>
        <dbReference type="RuleBase" id="RU363038"/>
    </source>
</evidence>
<dbReference type="GO" id="GO:0004814">
    <property type="term" value="F:arginine-tRNA ligase activity"/>
    <property type="evidence" value="ECO:0007669"/>
    <property type="project" value="UniProtKB-EC"/>
</dbReference>
<dbReference type="GO" id="GO:0005524">
    <property type="term" value="F:ATP binding"/>
    <property type="evidence" value="ECO:0007669"/>
    <property type="project" value="UniProtKB-KW"/>
</dbReference>
<keyword evidence="4 9" id="KW-0547">Nucleotide-binding</keyword>
<dbReference type="InterPro" id="IPR008909">
    <property type="entry name" value="DALR_anticod-bd"/>
</dbReference>
<dbReference type="InterPro" id="IPR001278">
    <property type="entry name" value="Arg-tRNA-ligase"/>
</dbReference>
<dbReference type="PANTHER" id="PTHR11956:SF5">
    <property type="entry name" value="ARGININE--TRNA LIGASE, CYTOPLASMIC"/>
    <property type="match status" value="1"/>
</dbReference>
<sequence length="550" mass="62147">MLEAVGYDVKQHFYVNDLGAQIGLTALAYSRVYPNLKPSQIKRDHWIGQMYAIMNTCSELQKVGVDVGRLADAAHESKGAVEEIEAAAHKAKEGDEKAQGKVKEYVDIFMDLRSRFGELFEVTVQTMRRVPDIQKTSAELNLAYERQEPWAIKIFRKMVTDCLSGVTETLNTYGVQHDAFDFESELGWEGSNTRVLDIIKSSPYYVPETQCNEEGVPQGSYLNMTKFIADQKLPTGKKGYQKEYPNFYVLRPDGSTLYTFRDVVYSFKKASKSDMILNVIASEQNLAQEKVALAMYMVGGKEMIGRQTHLTYDIVRLPHGKMSGRRGRYLLADDLYDELKEIIREVMRKKYEEKGEVMDEATFDKVTHEVSSASMKYALLCVGARVQVTFDMQKVTSFEDSSAPFILYNSTRVVSLLNKFKERSEKGDPRCPPLPAADACDYSALDNQAEWELLMDFVLPFYQVIEGGACPNVPPLPGLPEFKTHVICEFLNAFTRRLSSYYRAVRILPGDSDGDGGGGAMHARLQLCKAFKQTIDNGLRLLMVEPVEKM</sequence>
<reference evidence="11" key="1">
    <citation type="submission" date="2021-01" db="EMBL/GenBank/DDBJ databases">
        <authorList>
            <person name="Corre E."/>
            <person name="Pelletier E."/>
            <person name="Niang G."/>
            <person name="Scheremetjew M."/>
            <person name="Finn R."/>
            <person name="Kale V."/>
            <person name="Holt S."/>
            <person name="Cochrane G."/>
            <person name="Meng A."/>
            <person name="Brown T."/>
            <person name="Cohen L."/>
        </authorList>
    </citation>
    <scope>NUCLEOTIDE SEQUENCE</scope>
    <source>
        <strain evidence="11">RCC927</strain>
    </source>
</reference>